<dbReference type="InterPro" id="IPR029044">
    <property type="entry name" value="Nucleotide-diphossugar_trans"/>
</dbReference>
<keyword evidence="10" id="KW-1185">Reference proteome</keyword>
<keyword evidence="6 7" id="KW-0472">Membrane</keyword>
<reference evidence="9 10" key="1">
    <citation type="journal article" date="2023" name="Nucleic Acids Res.">
        <title>The hologenome of Daphnia magna reveals possible DNA methylation and microbiome-mediated evolution of the host genome.</title>
        <authorList>
            <person name="Chaturvedi A."/>
            <person name="Li X."/>
            <person name="Dhandapani V."/>
            <person name="Marshall H."/>
            <person name="Kissane S."/>
            <person name="Cuenca-Cambronero M."/>
            <person name="Asole G."/>
            <person name="Calvet F."/>
            <person name="Ruiz-Romero M."/>
            <person name="Marangio P."/>
            <person name="Guigo R."/>
            <person name="Rago D."/>
            <person name="Mirbahai L."/>
            <person name="Eastwood N."/>
            <person name="Colbourne J.K."/>
            <person name="Zhou J."/>
            <person name="Mallon E."/>
            <person name="Orsini L."/>
        </authorList>
    </citation>
    <scope>NUCLEOTIDE SEQUENCE [LARGE SCALE GENOMIC DNA]</scope>
    <source>
        <strain evidence="9">LRV0_1</strain>
    </source>
</reference>
<evidence type="ECO:0000313" key="10">
    <source>
        <dbReference type="Proteomes" id="UP001234178"/>
    </source>
</evidence>
<protein>
    <recommendedName>
        <fullName evidence="8">Alpha 1,4-glycosyltransferase domain-containing protein</fullName>
    </recommendedName>
</protein>
<evidence type="ECO:0000259" key="8">
    <source>
        <dbReference type="Pfam" id="PF04572"/>
    </source>
</evidence>
<comment type="caution">
    <text evidence="9">The sequence shown here is derived from an EMBL/GenBank/DDBJ whole genome shotgun (WGS) entry which is preliminary data.</text>
</comment>
<dbReference type="Pfam" id="PF04488">
    <property type="entry name" value="Gly_transf_sug"/>
    <property type="match status" value="1"/>
</dbReference>
<keyword evidence="3" id="KW-0328">Glycosyltransferase</keyword>
<comment type="subcellular location">
    <subcellularLocation>
        <location evidence="1">Golgi apparatus membrane</location>
        <topology evidence="1">Single-pass type II membrane protein</topology>
    </subcellularLocation>
</comment>
<evidence type="ECO:0000256" key="7">
    <source>
        <dbReference type="SAM" id="Phobius"/>
    </source>
</evidence>
<evidence type="ECO:0000256" key="6">
    <source>
        <dbReference type="ARBA" id="ARBA00023136"/>
    </source>
</evidence>
<sequence>MSASHRRFLWLKISESVRRIPVIPHLTSYIRRSSVFLFSLYLSFLFTGFVISISKPTGIVYQGRDKAPTFQPQLVGELCESQSVGAEKRIFFIESSGGKCLRPRQACAIESAARTNPDMNIYVHMALYPAPGSPEVEGGYGLNAHCQMMDILTKQFPNIKIVREDLTQHLLGTPLEALLQSGKLEKSKFSYQHLSDAVRIAMLHKSGGIYLDLDVITLRSLNCLRNTAGEVRSAEYKAGIENGVLIFDKGHGLLNHYMRLMTQIYDPSSREGIGPNGLLKAAGEFCGFGVCEGCDFGQLWICRDNWNITVLYTEAFYPIPFRNRIRFYEPTFPLSELDNLQTSYLVHVYGSGHGAQVSHSSLYGFLAQRFCPSVYTISSQSRVFNF</sequence>
<accession>A0ABR0AMX7</accession>
<proteinExistence type="inferred from homology"/>
<comment type="similarity">
    <text evidence="2">Belongs to the glycosyltransferase 32 family.</text>
</comment>
<dbReference type="InterPro" id="IPR007577">
    <property type="entry name" value="GlycoTrfase_DXD_sugar-bd_CS"/>
</dbReference>
<dbReference type="PANTHER" id="PTHR12042:SF21">
    <property type="entry name" value="ALPHA1,4-GALACTOSYLTRANSFERASE 1-RELATED"/>
    <property type="match status" value="1"/>
</dbReference>
<feature type="domain" description="Alpha 1,4-glycosyltransferase" evidence="8">
    <location>
        <begin position="247"/>
        <end position="376"/>
    </location>
</feature>
<dbReference type="Proteomes" id="UP001234178">
    <property type="component" value="Unassembled WGS sequence"/>
</dbReference>
<feature type="transmembrane region" description="Helical" evidence="7">
    <location>
        <begin position="35"/>
        <end position="54"/>
    </location>
</feature>
<evidence type="ECO:0000256" key="1">
    <source>
        <dbReference type="ARBA" id="ARBA00004323"/>
    </source>
</evidence>
<organism evidence="9 10">
    <name type="scientific">Daphnia magna</name>
    <dbReference type="NCBI Taxonomy" id="35525"/>
    <lineage>
        <taxon>Eukaryota</taxon>
        <taxon>Metazoa</taxon>
        <taxon>Ecdysozoa</taxon>
        <taxon>Arthropoda</taxon>
        <taxon>Crustacea</taxon>
        <taxon>Branchiopoda</taxon>
        <taxon>Diplostraca</taxon>
        <taxon>Cladocera</taxon>
        <taxon>Anomopoda</taxon>
        <taxon>Daphniidae</taxon>
        <taxon>Daphnia</taxon>
    </lineage>
</organism>
<keyword evidence="7" id="KW-1133">Transmembrane helix</keyword>
<name>A0ABR0AMX7_9CRUS</name>
<evidence type="ECO:0000313" key="9">
    <source>
        <dbReference type="EMBL" id="KAK4026395.1"/>
    </source>
</evidence>
<gene>
    <name evidence="9" type="ORF">OUZ56_015393</name>
</gene>
<keyword evidence="4" id="KW-0808">Transferase</keyword>
<evidence type="ECO:0000256" key="2">
    <source>
        <dbReference type="ARBA" id="ARBA00009003"/>
    </source>
</evidence>
<dbReference type="PANTHER" id="PTHR12042">
    <property type="entry name" value="LACTOSYLCERAMIDE 4-ALPHA-GALACTOSYLTRANSFERASE ALPHA- 1,4-GALACTOSYLTRANSFERASE"/>
    <property type="match status" value="1"/>
</dbReference>
<keyword evidence="7" id="KW-0812">Transmembrane</keyword>
<dbReference type="Gene3D" id="3.90.550.20">
    <property type="match status" value="1"/>
</dbReference>
<keyword evidence="5" id="KW-0333">Golgi apparatus</keyword>
<dbReference type="InterPro" id="IPR051981">
    <property type="entry name" value="Glycosyltransf_32"/>
</dbReference>
<dbReference type="EMBL" id="JAOYFB010000038">
    <property type="protein sequence ID" value="KAK4026395.1"/>
    <property type="molecule type" value="Genomic_DNA"/>
</dbReference>
<evidence type="ECO:0000256" key="5">
    <source>
        <dbReference type="ARBA" id="ARBA00023034"/>
    </source>
</evidence>
<dbReference type="InterPro" id="IPR007652">
    <property type="entry name" value="A1-4-GlycosylTfrase_dom"/>
</dbReference>
<dbReference type="SUPFAM" id="SSF53448">
    <property type="entry name" value="Nucleotide-diphospho-sugar transferases"/>
    <property type="match status" value="1"/>
</dbReference>
<evidence type="ECO:0000256" key="3">
    <source>
        <dbReference type="ARBA" id="ARBA00022676"/>
    </source>
</evidence>
<evidence type="ECO:0000256" key="4">
    <source>
        <dbReference type="ARBA" id="ARBA00022679"/>
    </source>
</evidence>
<dbReference type="Pfam" id="PF04572">
    <property type="entry name" value="Gb3_synth"/>
    <property type="match status" value="1"/>
</dbReference>